<dbReference type="EMBL" id="VUJV01000001">
    <property type="protein sequence ID" value="KAA1421822.1"/>
    <property type="molecule type" value="Genomic_DNA"/>
</dbReference>
<reference evidence="1 2" key="2">
    <citation type="submission" date="2019-09" db="EMBL/GenBank/DDBJ databases">
        <authorList>
            <person name="Jin C."/>
        </authorList>
    </citation>
    <scope>NUCLEOTIDE SEQUENCE [LARGE SCALE GENOMIC DNA]</scope>
    <source>
        <strain evidence="1 2">BN130099</strain>
    </source>
</reference>
<protein>
    <submittedName>
        <fullName evidence="1">SRPBCC family protein</fullName>
    </submittedName>
</protein>
<comment type="caution">
    <text evidence="1">The sequence shown here is derived from an EMBL/GenBank/DDBJ whole genome shotgun (WGS) entry which is preliminary data.</text>
</comment>
<dbReference type="Proteomes" id="UP000325003">
    <property type="component" value="Unassembled WGS sequence"/>
</dbReference>
<keyword evidence="2" id="KW-1185">Reference proteome</keyword>
<sequence length="145" mass="15303">MGQLTATRDFAASAEDVWNLASDPNNFEKWLTLHQKWKGDIPAELSVGTQLTEVISMMGMPNTITWTVDDYDAPKTLSISGTGMAGVQVAISLAATPTDSGSTFDLSCSFEGQMIVGALGKAIEKQGAAELESSLENFAALLGQA</sequence>
<evidence type="ECO:0000313" key="2">
    <source>
        <dbReference type="Proteomes" id="UP000325003"/>
    </source>
</evidence>
<dbReference type="RefSeq" id="WP_149727283.1">
    <property type="nucleotide sequence ID" value="NZ_VUJV01000001.1"/>
</dbReference>
<dbReference type="CDD" id="cd07812">
    <property type="entry name" value="SRPBCC"/>
    <property type="match status" value="1"/>
</dbReference>
<dbReference type="Pfam" id="PF10604">
    <property type="entry name" value="Polyketide_cyc2"/>
    <property type="match status" value="1"/>
</dbReference>
<evidence type="ECO:0000313" key="1">
    <source>
        <dbReference type="EMBL" id="KAA1421822.1"/>
    </source>
</evidence>
<dbReference type="SUPFAM" id="SSF55961">
    <property type="entry name" value="Bet v1-like"/>
    <property type="match status" value="1"/>
</dbReference>
<name>A0A5B1LMC0_9ACTN</name>
<gene>
    <name evidence="1" type="ORF">F0U44_06010</name>
</gene>
<dbReference type="Gene3D" id="3.30.530.20">
    <property type="match status" value="1"/>
</dbReference>
<organism evidence="1 2">
    <name type="scientific">Nocardioides humilatus</name>
    <dbReference type="NCBI Taxonomy" id="2607660"/>
    <lineage>
        <taxon>Bacteria</taxon>
        <taxon>Bacillati</taxon>
        <taxon>Actinomycetota</taxon>
        <taxon>Actinomycetes</taxon>
        <taxon>Propionibacteriales</taxon>
        <taxon>Nocardioidaceae</taxon>
        <taxon>Nocardioides</taxon>
    </lineage>
</organism>
<proteinExistence type="predicted"/>
<accession>A0A5B1LMC0</accession>
<dbReference type="InterPro" id="IPR023393">
    <property type="entry name" value="START-like_dom_sf"/>
</dbReference>
<dbReference type="AlphaFoldDB" id="A0A5B1LMC0"/>
<dbReference type="InterPro" id="IPR019587">
    <property type="entry name" value="Polyketide_cyclase/dehydratase"/>
</dbReference>
<reference evidence="1 2" key="1">
    <citation type="submission" date="2019-09" db="EMBL/GenBank/DDBJ databases">
        <title>Nocardioides panacisoli sp. nov., isolated from the soil of a ginseng field.</title>
        <authorList>
            <person name="Cho C."/>
        </authorList>
    </citation>
    <scope>NUCLEOTIDE SEQUENCE [LARGE SCALE GENOMIC DNA]</scope>
    <source>
        <strain evidence="1 2">BN130099</strain>
    </source>
</reference>